<evidence type="ECO:0000313" key="3">
    <source>
        <dbReference type="Proteomes" id="UP000242317"/>
    </source>
</evidence>
<feature type="signal peptide" evidence="1">
    <location>
        <begin position="1"/>
        <end position="25"/>
    </location>
</feature>
<reference evidence="3" key="1">
    <citation type="submission" date="2016-09" db="EMBL/GenBank/DDBJ databases">
        <authorList>
            <person name="Varghese N."/>
            <person name="Submissions S."/>
        </authorList>
    </citation>
    <scope>NUCLEOTIDE SEQUENCE [LARGE SCALE GENOMIC DNA]</scope>
    <source>
        <strain evidence="3">ANC 3699</strain>
    </source>
</reference>
<accession>A0A1G6NE70</accession>
<keyword evidence="1" id="KW-0732">Signal</keyword>
<sequence>MMKTPLIPLLLSAALISSIATSAWSKDNGFSTLQQQHIQLPTLEFQQIMQTFYRGKLIQPRIEDELIRSYPNIGLKSGDKSVEQLVALMHPIVTYKNAAAEQRFLVMIEMVNMTAQGQLDNCHACVGTADLYSFKQLSNGQFELVSRSTPDAEFAGSFGRVHVDLSKPAQALGQNLVGMMTQNGFSNTGETEQWWEALHLPENNYIQLYYVADAGGDNLGNYDEKSPSAYTYSSKMTVIKDKSDYYPIKIKYTGKKYSNDHDRVKPYNVVDTKHFNVAKNKYE</sequence>
<gene>
    <name evidence="2" type="ORF">SAMN05421749_10986</name>
</gene>
<dbReference type="EMBL" id="FMYK01000009">
    <property type="protein sequence ID" value="SDC66150.1"/>
    <property type="molecule type" value="Genomic_DNA"/>
</dbReference>
<organism evidence="2 3">
    <name type="scientific">Acinetobacter marinus</name>
    <dbReference type="NCBI Taxonomy" id="281375"/>
    <lineage>
        <taxon>Bacteria</taxon>
        <taxon>Pseudomonadati</taxon>
        <taxon>Pseudomonadota</taxon>
        <taxon>Gammaproteobacteria</taxon>
        <taxon>Moraxellales</taxon>
        <taxon>Moraxellaceae</taxon>
        <taxon>Acinetobacter</taxon>
    </lineage>
</organism>
<name>A0A1G6NE70_9GAMM</name>
<evidence type="ECO:0000313" key="2">
    <source>
        <dbReference type="EMBL" id="SDC66150.1"/>
    </source>
</evidence>
<evidence type="ECO:0000256" key="1">
    <source>
        <dbReference type="SAM" id="SignalP"/>
    </source>
</evidence>
<dbReference type="OrthoDB" id="6709569at2"/>
<dbReference type="RefSeq" id="WP_092621122.1">
    <property type="nucleotide sequence ID" value="NZ_FMYK01000009.1"/>
</dbReference>
<feature type="chain" id="PRO_5017435417" evidence="1">
    <location>
        <begin position="26"/>
        <end position="283"/>
    </location>
</feature>
<dbReference type="AlphaFoldDB" id="A0A1G6NE70"/>
<proteinExistence type="predicted"/>
<keyword evidence="3" id="KW-1185">Reference proteome</keyword>
<dbReference type="Proteomes" id="UP000242317">
    <property type="component" value="Unassembled WGS sequence"/>
</dbReference>
<protein>
    <submittedName>
        <fullName evidence="2">Uncharacterized protein</fullName>
    </submittedName>
</protein>